<dbReference type="Proteomes" id="UP000606172">
    <property type="component" value="Unassembled WGS sequence"/>
</dbReference>
<gene>
    <name evidence="6" type="ORF">Ssi02_38560</name>
</gene>
<evidence type="ECO:0000256" key="3">
    <source>
        <dbReference type="ARBA" id="ARBA00022827"/>
    </source>
</evidence>
<accession>A0A919RGU0</accession>
<dbReference type="AlphaFoldDB" id="A0A919RGU0"/>
<proteinExistence type="inferred from homology"/>
<organism evidence="6 7">
    <name type="scientific">Sinosporangium siamense</name>
    <dbReference type="NCBI Taxonomy" id="1367973"/>
    <lineage>
        <taxon>Bacteria</taxon>
        <taxon>Bacillati</taxon>
        <taxon>Actinomycetota</taxon>
        <taxon>Actinomycetes</taxon>
        <taxon>Streptosporangiales</taxon>
        <taxon>Streptosporangiaceae</taxon>
        <taxon>Sinosporangium</taxon>
    </lineage>
</organism>
<dbReference type="InterPro" id="IPR023753">
    <property type="entry name" value="FAD/NAD-binding_dom"/>
</dbReference>
<keyword evidence="3" id="KW-0274">FAD</keyword>
<dbReference type="GO" id="GO:0004174">
    <property type="term" value="F:electron-transferring-flavoprotein dehydrogenase activity"/>
    <property type="evidence" value="ECO:0007669"/>
    <property type="project" value="TreeGrafter"/>
</dbReference>
<evidence type="ECO:0000313" key="7">
    <source>
        <dbReference type="Proteomes" id="UP000606172"/>
    </source>
</evidence>
<dbReference type="Pfam" id="PF07992">
    <property type="entry name" value="Pyr_redox_2"/>
    <property type="match status" value="1"/>
</dbReference>
<protein>
    <recommendedName>
        <fullName evidence="5">FAD/NAD(P)-binding domain-containing protein</fullName>
    </recommendedName>
</protein>
<evidence type="ECO:0000259" key="5">
    <source>
        <dbReference type="Pfam" id="PF07992"/>
    </source>
</evidence>
<dbReference type="GO" id="GO:0005737">
    <property type="term" value="C:cytoplasm"/>
    <property type="evidence" value="ECO:0007669"/>
    <property type="project" value="TreeGrafter"/>
</dbReference>
<evidence type="ECO:0000256" key="1">
    <source>
        <dbReference type="ARBA" id="ARBA00006442"/>
    </source>
</evidence>
<dbReference type="PRINTS" id="PR00368">
    <property type="entry name" value="FADPNR"/>
</dbReference>
<reference evidence="6" key="1">
    <citation type="submission" date="2021-01" db="EMBL/GenBank/DDBJ databases">
        <title>Whole genome shotgun sequence of Sinosporangium siamense NBRC 109515.</title>
        <authorList>
            <person name="Komaki H."/>
            <person name="Tamura T."/>
        </authorList>
    </citation>
    <scope>NUCLEOTIDE SEQUENCE</scope>
    <source>
        <strain evidence="6">NBRC 109515</strain>
    </source>
</reference>
<dbReference type="GO" id="GO:0050660">
    <property type="term" value="F:flavin adenine dinucleotide binding"/>
    <property type="evidence" value="ECO:0007669"/>
    <property type="project" value="TreeGrafter"/>
</dbReference>
<name>A0A919RGU0_9ACTN</name>
<comment type="similarity">
    <text evidence="1">Belongs to the FAD-dependent oxidoreductase family.</text>
</comment>
<dbReference type="PANTHER" id="PTHR43735">
    <property type="entry name" value="APOPTOSIS-INDUCING FACTOR 1"/>
    <property type="match status" value="1"/>
</dbReference>
<feature type="domain" description="FAD/NAD(P)-binding" evidence="5">
    <location>
        <begin position="4"/>
        <end position="281"/>
    </location>
</feature>
<comment type="caution">
    <text evidence="6">The sequence shown here is derived from an EMBL/GenBank/DDBJ whole genome shotgun (WGS) entry which is preliminary data.</text>
</comment>
<dbReference type="Gene3D" id="3.50.50.100">
    <property type="match status" value="1"/>
</dbReference>
<dbReference type="RefSeq" id="WP_204027148.1">
    <property type="nucleotide sequence ID" value="NZ_BOOW01000023.1"/>
</dbReference>
<evidence type="ECO:0000256" key="2">
    <source>
        <dbReference type="ARBA" id="ARBA00022630"/>
    </source>
</evidence>
<sequence length="358" mass="37672">MSATVAIIGGGYGGAAAAKALDDVADVILIEPRDAFVHNVGSLRAVVRPEWMPQIFYPYDNLLARGRVVRDRAVGVDAEKVTLASGETVAADYIVLATGSRYPFPAKSNLDDTAAAQDRYRAAYHQLAPAERVVLFGAGPVGLEFAGEIKAEWPDKQVVLIDPAAEILADYDRELRDEIRSQLDALGVRLALGSPAAEPPSLDGVRGGFTVTTEAGESFDGDIWFRCHGVFPITDYLTGTLSSARQADGRIQVGGTLQVAGHDSVFALGDITTVPEAKRAGSAMRHGEVIAENIRALIAGEAAVTEYEPSSGFILLPLGPNGGAGQMPGAGVVGAETASQYKGADMMLGRFNEIFGRA</sequence>
<evidence type="ECO:0000313" key="6">
    <source>
        <dbReference type="EMBL" id="GII93625.1"/>
    </source>
</evidence>
<dbReference type="PANTHER" id="PTHR43735:SF3">
    <property type="entry name" value="FERROPTOSIS SUPPRESSOR PROTEIN 1"/>
    <property type="match status" value="1"/>
</dbReference>
<evidence type="ECO:0000256" key="4">
    <source>
        <dbReference type="ARBA" id="ARBA00023002"/>
    </source>
</evidence>
<keyword evidence="4" id="KW-0560">Oxidoreductase</keyword>
<keyword evidence="7" id="KW-1185">Reference proteome</keyword>
<dbReference type="SUPFAM" id="SSF51905">
    <property type="entry name" value="FAD/NAD(P)-binding domain"/>
    <property type="match status" value="1"/>
</dbReference>
<dbReference type="InterPro" id="IPR036188">
    <property type="entry name" value="FAD/NAD-bd_sf"/>
</dbReference>
<dbReference type="EMBL" id="BOOW01000023">
    <property type="protein sequence ID" value="GII93625.1"/>
    <property type="molecule type" value="Genomic_DNA"/>
</dbReference>
<keyword evidence="2" id="KW-0285">Flavoprotein</keyword>